<protein>
    <submittedName>
        <fullName evidence="2">Uncharacterized protein</fullName>
    </submittedName>
</protein>
<name>A0AAD3T3K4_NEPGR</name>
<organism evidence="2 3">
    <name type="scientific">Nepenthes gracilis</name>
    <name type="common">Slender pitcher plant</name>
    <dbReference type="NCBI Taxonomy" id="150966"/>
    <lineage>
        <taxon>Eukaryota</taxon>
        <taxon>Viridiplantae</taxon>
        <taxon>Streptophyta</taxon>
        <taxon>Embryophyta</taxon>
        <taxon>Tracheophyta</taxon>
        <taxon>Spermatophyta</taxon>
        <taxon>Magnoliopsida</taxon>
        <taxon>eudicotyledons</taxon>
        <taxon>Gunneridae</taxon>
        <taxon>Pentapetalae</taxon>
        <taxon>Caryophyllales</taxon>
        <taxon>Nepenthaceae</taxon>
        <taxon>Nepenthes</taxon>
    </lineage>
</organism>
<comment type="caution">
    <text evidence="2">The sequence shown here is derived from an EMBL/GenBank/DDBJ whole genome shotgun (WGS) entry which is preliminary data.</text>
</comment>
<feature type="compositionally biased region" description="Acidic residues" evidence="1">
    <location>
        <begin position="8"/>
        <end position="18"/>
    </location>
</feature>
<accession>A0AAD3T3K4</accession>
<sequence length="78" mass="7554">MGANGGGDDLDVLSTEEEGAGRASCGPALAPPTSTGNISEAGLGTLAGSEPPISSPVGASREIEGVRPFELACALDQA</sequence>
<evidence type="ECO:0000313" key="3">
    <source>
        <dbReference type="Proteomes" id="UP001279734"/>
    </source>
</evidence>
<keyword evidence="3" id="KW-1185">Reference proteome</keyword>
<gene>
    <name evidence="2" type="ORF">Nepgr_024588</name>
</gene>
<evidence type="ECO:0000256" key="1">
    <source>
        <dbReference type="SAM" id="MobiDB-lite"/>
    </source>
</evidence>
<dbReference type="EMBL" id="BSYO01000025">
    <property type="protein sequence ID" value="GMH22745.1"/>
    <property type="molecule type" value="Genomic_DNA"/>
</dbReference>
<feature type="region of interest" description="Disordered" evidence="1">
    <location>
        <begin position="1"/>
        <end position="62"/>
    </location>
</feature>
<reference evidence="2" key="1">
    <citation type="submission" date="2023-05" db="EMBL/GenBank/DDBJ databases">
        <title>Nepenthes gracilis genome sequencing.</title>
        <authorList>
            <person name="Fukushima K."/>
        </authorList>
    </citation>
    <scope>NUCLEOTIDE SEQUENCE</scope>
    <source>
        <strain evidence="2">SING2019-196</strain>
    </source>
</reference>
<dbReference type="AlphaFoldDB" id="A0AAD3T3K4"/>
<proteinExistence type="predicted"/>
<evidence type="ECO:0000313" key="2">
    <source>
        <dbReference type="EMBL" id="GMH22745.1"/>
    </source>
</evidence>
<dbReference type="Proteomes" id="UP001279734">
    <property type="component" value="Unassembled WGS sequence"/>
</dbReference>